<dbReference type="OrthoDB" id="1724672at2759"/>
<dbReference type="PANTHER" id="PTHR13803:SF36">
    <property type="entry name" value="TYPE A VON WILLEBRAND FACTOR DOMAIN-CONTAINING PROTEIN"/>
    <property type="match status" value="1"/>
</dbReference>
<dbReference type="GeneID" id="14925003"/>
<keyword evidence="5" id="KW-1185">Reference proteome</keyword>
<dbReference type="InterPro" id="IPR002035">
    <property type="entry name" value="VWF_A"/>
</dbReference>
<dbReference type="GO" id="GO:0006886">
    <property type="term" value="P:intracellular protein transport"/>
    <property type="evidence" value="ECO:0007669"/>
    <property type="project" value="InterPro"/>
</dbReference>
<name>L8HEQ6_ACACF</name>
<feature type="domain" description="VWFA" evidence="3">
    <location>
        <begin position="318"/>
        <end position="579"/>
    </location>
</feature>
<dbReference type="Gene3D" id="3.40.50.410">
    <property type="entry name" value="von Willebrand factor, type A domain"/>
    <property type="match status" value="1"/>
</dbReference>
<dbReference type="Gene3D" id="2.30.30.380">
    <property type="entry name" value="Zn-finger domain of Sec23/24"/>
    <property type="match status" value="1"/>
</dbReference>
<dbReference type="PROSITE" id="PS50234">
    <property type="entry name" value="VWFA"/>
    <property type="match status" value="1"/>
</dbReference>
<feature type="region of interest" description="Disordered" evidence="1">
    <location>
        <begin position="1"/>
        <end position="63"/>
    </location>
</feature>
<organism evidence="4 5">
    <name type="scientific">Acanthamoeba castellanii (strain ATCC 30010 / Neff)</name>
    <dbReference type="NCBI Taxonomy" id="1257118"/>
    <lineage>
        <taxon>Eukaryota</taxon>
        <taxon>Amoebozoa</taxon>
        <taxon>Discosea</taxon>
        <taxon>Longamoebia</taxon>
        <taxon>Centramoebida</taxon>
        <taxon>Acanthamoebidae</taxon>
        <taxon>Acanthamoeba</taxon>
    </lineage>
</organism>
<dbReference type="OMA" id="ENDANKQ"/>
<dbReference type="GO" id="GO:0030127">
    <property type="term" value="C:COPII vesicle coat"/>
    <property type="evidence" value="ECO:0007669"/>
    <property type="project" value="InterPro"/>
</dbReference>
<evidence type="ECO:0000313" key="4">
    <source>
        <dbReference type="EMBL" id="ELR24004.1"/>
    </source>
</evidence>
<proteinExistence type="predicted"/>
<keyword evidence="2" id="KW-1133">Transmembrane helix</keyword>
<dbReference type="GO" id="GO:0008270">
    <property type="term" value="F:zinc ion binding"/>
    <property type="evidence" value="ECO:0007669"/>
    <property type="project" value="InterPro"/>
</dbReference>
<evidence type="ECO:0000313" key="5">
    <source>
        <dbReference type="Proteomes" id="UP000011083"/>
    </source>
</evidence>
<dbReference type="InterPro" id="IPR036465">
    <property type="entry name" value="vWFA_dom_sf"/>
</dbReference>
<dbReference type="GO" id="GO:0090110">
    <property type="term" value="P:COPII-coated vesicle cargo loading"/>
    <property type="evidence" value="ECO:0007669"/>
    <property type="project" value="TreeGrafter"/>
</dbReference>
<dbReference type="Proteomes" id="UP000011083">
    <property type="component" value="Unassembled WGS sequence"/>
</dbReference>
<dbReference type="RefSeq" id="XP_004353532.1">
    <property type="nucleotide sequence ID" value="XM_004353480.1"/>
</dbReference>
<evidence type="ECO:0000256" key="1">
    <source>
        <dbReference type="SAM" id="MobiDB-lite"/>
    </source>
</evidence>
<dbReference type="GO" id="GO:0000149">
    <property type="term" value="F:SNARE binding"/>
    <property type="evidence" value="ECO:0007669"/>
    <property type="project" value="TreeGrafter"/>
</dbReference>
<dbReference type="InterPro" id="IPR050550">
    <property type="entry name" value="SEC23_SEC24_subfamily"/>
</dbReference>
<dbReference type="PANTHER" id="PTHR13803">
    <property type="entry name" value="SEC24-RELATED PROTEIN"/>
    <property type="match status" value="1"/>
</dbReference>
<dbReference type="KEGG" id="acan:ACA1_143940"/>
<feature type="region of interest" description="Disordered" evidence="1">
    <location>
        <begin position="782"/>
        <end position="802"/>
    </location>
</feature>
<keyword evidence="2" id="KW-0812">Transmembrane</keyword>
<dbReference type="InterPro" id="IPR036174">
    <property type="entry name" value="Znf_Sec23_Sec24_sf"/>
</dbReference>
<feature type="transmembrane region" description="Helical" evidence="2">
    <location>
        <begin position="87"/>
        <end position="107"/>
    </location>
</feature>
<protein>
    <submittedName>
        <fullName evidence="4">Type A von Willebrand factor (VWFA) domain containing protein</fullName>
    </submittedName>
</protein>
<reference evidence="4 5" key="1">
    <citation type="journal article" date="2013" name="Genome Biol.">
        <title>Genome of Acanthamoeba castellanii highlights extensive lateral gene transfer and early evolution of tyrosine kinase signaling.</title>
        <authorList>
            <person name="Clarke M."/>
            <person name="Lohan A.J."/>
            <person name="Liu B."/>
            <person name="Lagkouvardos I."/>
            <person name="Roy S."/>
            <person name="Zafar N."/>
            <person name="Bertelli C."/>
            <person name="Schilde C."/>
            <person name="Kianianmomeni A."/>
            <person name="Burglin T.R."/>
            <person name="Frech C."/>
            <person name="Turcotte B."/>
            <person name="Kopec K.O."/>
            <person name="Synnott J.M."/>
            <person name="Choo C."/>
            <person name="Paponov I."/>
            <person name="Finkler A."/>
            <person name="Soon Heng Tan C."/>
            <person name="Hutchins A.P."/>
            <person name="Weinmeier T."/>
            <person name="Rattei T."/>
            <person name="Chu J.S."/>
            <person name="Gimenez G."/>
            <person name="Irimia M."/>
            <person name="Rigden D.J."/>
            <person name="Fitzpatrick D.A."/>
            <person name="Lorenzo-Morales J."/>
            <person name="Bateman A."/>
            <person name="Chiu C.H."/>
            <person name="Tang P."/>
            <person name="Hegemann P."/>
            <person name="Fromm H."/>
            <person name="Raoult D."/>
            <person name="Greub G."/>
            <person name="Miranda-Saavedra D."/>
            <person name="Chen N."/>
            <person name="Nash P."/>
            <person name="Ginger M.L."/>
            <person name="Horn M."/>
            <person name="Schaap P."/>
            <person name="Caler L."/>
            <person name="Loftus B."/>
        </authorList>
    </citation>
    <scope>NUCLEOTIDE SEQUENCE [LARGE SCALE GENOMIC DNA]</scope>
    <source>
        <strain evidence="4 5">Neff</strain>
    </source>
</reference>
<sequence length="802" mass="87012">MKMNPSRSPSSLPISCSKLSNSSSTSNTFSSSNSSICTNSNSSTSNTPSNRNSSSNSSSSSSSAAGTHFFVRLFVSRLLAHAHRLRLCRAFLLAHFSLLLSHFAFLFAHVARLLAHFAFLLAHVARLLTHFAFLLAHFSRLLAHVAFLLPSVSSNSAFSFGAPPRAYPQPVAALNAPLASPRAYYPTPTGSAPTPQLQPQFGRTPRARKVDTNVLTVGLGSLAEDVPMMTGDPVFCKGCSAIFSSFSTIKKVESGGGEEKKTEKEEEAEAIEGDSVWQCEFCGHANQIELDDEEVPKAESLDYLLEPAPVASDATENNLVFVIDISGSMCVSTEVPGKVQLKGMEKRRQDFAGFLIEGDQFMPGQRRDVTYISRLQCVQAAVASQLQELKIKSPNRRVGVICFNGDVIVLGDGSEAPKTFTGDLLTSYDGLFSAASQLSLSRPVSETSEGLVEKVFGLQETGATALGPAVLCAVALAKTNGTILLCTDGLATVGLGSMDALRSVADQEVVESFYRRVADEARGKGIVINTVSIEGEDCKLENLGILADLTSGKVDIVDPLQLEKNFDSILEKPTIAKNVRLHFLLSANMYVRSSDEAMGDGMEVEGKEQANHVEKEVGNVNADSDISFEYGVKKEFTAHKIDTLPFQVQIHYTRLDGSKCVRVLTKQQKVTTQKEEALKEVDVAVIGHNAVQQAGVMAQRGDYEGARQWQSMNASLMMKVTPQAAPQQQAALTSYMDQARHLDRQLDTMQRIDAPQGYADADSRYRGRQQLRSDQAARAIYQAKSTSRAAFTPKSSDRDRSQ</sequence>
<dbReference type="STRING" id="1257118.L8HEQ6"/>
<dbReference type="EMBL" id="KB007840">
    <property type="protein sequence ID" value="ELR24004.1"/>
    <property type="molecule type" value="Genomic_DNA"/>
</dbReference>
<dbReference type="SUPFAM" id="SSF82919">
    <property type="entry name" value="Zn-finger domain of Sec23/24"/>
    <property type="match status" value="1"/>
</dbReference>
<dbReference type="VEuPathDB" id="AmoebaDB:ACA1_143940"/>
<gene>
    <name evidence="4" type="ORF">ACA1_143940</name>
</gene>
<evidence type="ECO:0000259" key="3">
    <source>
        <dbReference type="PROSITE" id="PS50234"/>
    </source>
</evidence>
<evidence type="ECO:0000256" key="2">
    <source>
        <dbReference type="SAM" id="Phobius"/>
    </source>
</evidence>
<dbReference type="SUPFAM" id="SSF53300">
    <property type="entry name" value="vWA-like"/>
    <property type="match status" value="1"/>
</dbReference>
<keyword evidence="2" id="KW-0472">Membrane</keyword>
<dbReference type="AlphaFoldDB" id="L8HEQ6"/>
<dbReference type="GO" id="GO:0070971">
    <property type="term" value="C:endoplasmic reticulum exit site"/>
    <property type="evidence" value="ECO:0007669"/>
    <property type="project" value="TreeGrafter"/>
</dbReference>
<dbReference type="SUPFAM" id="SSF81995">
    <property type="entry name" value="beta-sandwich domain of Sec23/24"/>
    <property type="match status" value="1"/>
</dbReference>
<accession>L8HEQ6</accession>